<gene>
    <name evidence="1" type="ORF">DN53_02645</name>
</gene>
<proteinExistence type="predicted"/>
<evidence type="ECO:0000313" key="1">
    <source>
        <dbReference type="EMBL" id="RYC53134.1"/>
    </source>
</evidence>
<sequence>MYDMKKILGYTILFLFLSTGARGQDFDLGDIMGEAQEFFGEAQDEAKQASDNKAIDDFKEKFKDKFKKLGDFSGYLDNFSAETKCAYLIFKYKIEMDSLISKTNAEEDCKKKYDLYGMQLMALMSSTSIMYCTEDLFNKFTNGGDFEELKPMVADITQILQEDAEKFEKLAESNDFEQTFHAIYKDYDLRMLMDDSGYSFDKLDEISKPILAILLRYFHPLSLVTTTTEISKQMDKLKPCAESTH</sequence>
<organism evidence="1 2">
    <name type="scientific">Flagellimonas olearia</name>
    <dbReference type="NCBI Taxonomy" id="552546"/>
    <lineage>
        <taxon>Bacteria</taxon>
        <taxon>Pseudomonadati</taxon>
        <taxon>Bacteroidota</taxon>
        <taxon>Flavobacteriia</taxon>
        <taxon>Flavobacteriales</taxon>
        <taxon>Flavobacteriaceae</taxon>
        <taxon>Flagellimonas</taxon>
    </lineage>
</organism>
<reference evidence="1 2" key="1">
    <citation type="submission" date="2014-04" db="EMBL/GenBank/DDBJ databases">
        <title>Whole genome of Muricauda olearia.</title>
        <authorList>
            <person name="Zhang X.-H."/>
            <person name="Tang K."/>
        </authorList>
    </citation>
    <scope>NUCLEOTIDE SEQUENCE [LARGE SCALE GENOMIC DNA]</scope>
    <source>
        <strain evidence="1 2">Th120</strain>
    </source>
</reference>
<comment type="caution">
    <text evidence="1">The sequence shown here is derived from an EMBL/GenBank/DDBJ whole genome shotgun (WGS) entry which is preliminary data.</text>
</comment>
<dbReference type="EMBL" id="JJMP01000001">
    <property type="protein sequence ID" value="RYC53134.1"/>
    <property type="molecule type" value="Genomic_DNA"/>
</dbReference>
<dbReference type="AlphaFoldDB" id="A0A444VQP1"/>
<name>A0A444VQP1_9FLAO</name>
<accession>A0A444VQP1</accession>
<protein>
    <submittedName>
        <fullName evidence="1">Uncharacterized protein</fullName>
    </submittedName>
</protein>
<dbReference type="Proteomes" id="UP000290261">
    <property type="component" value="Unassembled WGS sequence"/>
</dbReference>
<keyword evidence="2" id="KW-1185">Reference proteome</keyword>
<evidence type="ECO:0000313" key="2">
    <source>
        <dbReference type="Proteomes" id="UP000290261"/>
    </source>
</evidence>